<dbReference type="GO" id="GO:0030246">
    <property type="term" value="F:carbohydrate binding"/>
    <property type="evidence" value="ECO:0007669"/>
    <property type="project" value="UniProtKB-KW"/>
</dbReference>
<dbReference type="CDD" id="cd02510">
    <property type="entry name" value="pp-GalNAc-T"/>
    <property type="match status" value="1"/>
</dbReference>
<comment type="similarity">
    <text evidence="4 20">Belongs to the glycosyltransferase 2 family. GalNAc-T subfamily.</text>
</comment>
<feature type="region of interest" description="Disordered" evidence="21">
    <location>
        <begin position="58"/>
        <end position="116"/>
    </location>
</feature>
<dbReference type="EC" id="2.4.1.-" evidence="20"/>
<dbReference type="SUPFAM" id="SSF53448">
    <property type="entry name" value="Nucleotide-diphospho-sugar transferases"/>
    <property type="match status" value="1"/>
</dbReference>
<evidence type="ECO:0000256" key="8">
    <source>
        <dbReference type="ARBA" id="ARBA00022692"/>
    </source>
</evidence>
<dbReference type="InterPro" id="IPR029044">
    <property type="entry name" value="Nucleotide-diphossugar_trans"/>
</dbReference>
<dbReference type="InterPro" id="IPR001173">
    <property type="entry name" value="Glyco_trans_2-like"/>
</dbReference>
<dbReference type="PANTHER" id="PTHR11675:SF134">
    <property type="entry name" value="N-ACETYLGALACTOSAMINYLTRANSFERASE 4-RELATED"/>
    <property type="match status" value="1"/>
</dbReference>
<dbReference type="Proteomes" id="UP000597762">
    <property type="component" value="Unassembled WGS sequence"/>
</dbReference>
<dbReference type="FunFam" id="3.90.550.10:FF:000029">
    <property type="entry name" value="Polypeptide N-acetylgalactosaminyltransferase"/>
    <property type="match status" value="1"/>
</dbReference>
<comment type="catalytic activity">
    <reaction evidence="19">
        <text>L-seryl-[protein] + UDP-N-acetyl-alpha-D-galactosamine = a 3-O-[N-acetyl-alpha-D-galactosaminyl]-L-seryl-[protein] + UDP + H(+)</text>
        <dbReference type="Rhea" id="RHEA:23956"/>
        <dbReference type="Rhea" id="RHEA-COMP:9863"/>
        <dbReference type="Rhea" id="RHEA-COMP:12788"/>
        <dbReference type="ChEBI" id="CHEBI:15378"/>
        <dbReference type="ChEBI" id="CHEBI:29999"/>
        <dbReference type="ChEBI" id="CHEBI:53604"/>
        <dbReference type="ChEBI" id="CHEBI:58223"/>
        <dbReference type="ChEBI" id="CHEBI:67138"/>
        <dbReference type="EC" id="2.4.1.41"/>
    </reaction>
</comment>
<evidence type="ECO:0000313" key="23">
    <source>
        <dbReference type="EMBL" id="CAE1241128.1"/>
    </source>
</evidence>
<dbReference type="Gene3D" id="3.90.550.10">
    <property type="entry name" value="Spore Coat Polysaccharide Biosynthesis Protein SpsA, Chain A"/>
    <property type="match status" value="1"/>
</dbReference>
<dbReference type="SUPFAM" id="SSF50370">
    <property type="entry name" value="Ricin B-like lectins"/>
    <property type="match status" value="1"/>
</dbReference>
<feature type="transmembrane region" description="Helical" evidence="20">
    <location>
        <begin position="7"/>
        <end position="26"/>
    </location>
</feature>
<dbReference type="InterPro" id="IPR045885">
    <property type="entry name" value="GalNAc-T"/>
</dbReference>
<keyword evidence="11" id="KW-0735">Signal-anchor</keyword>
<keyword evidence="12 20" id="KW-1133">Transmembrane helix</keyword>
<evidence type="ECO:0000256" key="9">
    <source>
        <dbReference type="ARBA" id="ARBA00022723"/>
    </source>
</evidence>
<dbReference type="FunFam" id="2.80.10.50:FF:000011">
    <property type="entry name" value="Polypeptide N-acetylgalactosaminyltransferase"/>
    <property type="match status" value="1"/>
</dbReference>
<keyword evidence="15 20" id="KW-1015">Disulfide bond</keyword>
<comment type="catalytic activity">
    <reaction evidence="18">
        <text>L-threonyl-[protein] + UDP-N-acetyl-alpha-D-galactosamine = a 3-O-[N-acetyl-alpha-D-galactosaminyl]-L-threonyl-[protein] + UDP + H(+)</text>
        <dbReference type="Rhea" id="RHEA:52424"/>
        <dbReference type="Rhea" id="RHEA-COMP:11060"/>
        <dbReference type="Rhea" id="RHEA-COMP:11689"/>
        <dbReference type="ChEBI" id="CHEBI:15378"/>
        <dbReference type="ChEBI" id="CHEBI:30013"/>
        <dbReference type="ChEBI" id="CHEBI:58223"/>
        <dbReference type="ChEBI" id="CHEBI:67138"/>
        <dbReference type="ChEBI" id="CHEBI:87075"/>
        <dbReference type="EC" id="2.4.1.41"/>
    </reaction>
</comment>
<keyword evidence="6 20" id="KW-0328">Glycosyltransferase</keyword>
<dbReference type="GO" id="GO:0000139">
    <property type="term" value="C:Golgi membrane"/>
    <property type="evidence" value="ECO:0007669"/>
    <property type="project" value="UniProtKB-SubCell"/>
</dbReference>
<keyword evidence="8 20" id="KW-0812">Transmembrane</keyword>
<evidence type="ECO:0000256" key="3">
    <source>
        <dbReference type="ARBA" id="ARBA00004922"/>
    </source>
</evidence>
<keyword evidence="16" id="KW-0325">Glycoprotein</keyword>
<evidence type="ECO:0000259" key="22">
    <source>
        <dbReference type="SMART" id="SM00458"/>
    </source>
</evidence>
<protein>
    <recommendedName>
        <fullName evidence="5 20">Polypeptide N-acetylgalactosaminyltransferase</fullName>
        <ecNumber evidence="20">2.4.1.-</ecNumber>
    </recommendedName>
    <alternativeName>
        <fullName evidence="20">Protein-UDP acetylgalactosaminyltransferase</fullName>
    </alternativeName>
</protein>
<evidence type="ECO:0000256" key="17">
    <source>
        <dbReference type="ARBA" id="ARBA00023211"/>
    </source>
</evidence>
<dbReference type="Pfam" id="PF00652">
    <property type="entry name" value="Ricin_B_lectin"/>
    <property type="match status" value="1"/>
</dbReference>
<keyword evidence="7 20" id="KW-0808">Transferase</keyword>
<evidence type="ECO:0000256" key="18">
    <source>
        <dbReference type="ARBA" id="ARBA00050905"/>
    </source>
</evidence>
<evidence type="ECO:0000256" key="20">
    <source>
        <dbReference type="RuleBase" id="RU361242"/>
    </source>
</evidence>
<dbReference type="GO" id="GO:0004653">
    <property type="term" value="F:polypeptide N-acetylgalactosaminyltransferase activity"/>
    <property type="evidence" value="ECO:0007669"/>
    <property type="project" value="UniProtKB-EC"/>
</dbReference>
<keyword evidence="9" id="KW-0479">Metal-binding</keyword>
<evidence type="ECO:0000256" key="5">
    <source>
        <dbReference type="ARBA" id="ARBA00012644"/>
    </source>
</evidence>
<reference evidence="23" key="1">
    <citation type="submission" date="2021-01" db="EMBL/GenBank/DDBJ databases">
        <authorList>
            <person name="Li R."/>
            <person name="Bekaert M."/>
        </authorList>
    </citation>
    <scope>NUCLEOTIDE SEQUENCE</scope>
    <source>
        <strain evidence="23">Farmed</strain>
    </source>
</reference>
<accession>A0A812BRI9</accession>
<proteinExistence type="inferred from homology"/>
<evidence type="ECO:0000256" key="13">
    <source>
        <dbReference type="ARBA" id="ARBA00023034"/>
    </source>
</evidence>
<keyword evidence="14 20" id="KW-0472">Membrane</keyword>
<evidence type="ECO:0000256" key="7">
    <source>
        <dbReference type="ARBA" id="ARBA00022679"/>
    </source>
</evidence>
<dbReference type="UniPathway" id="UPA00378"/>
<evidence type="ECO:0000256" key="16">
    <source>
        <dbReference type="ARBA" id="ARBA00023180"/>
    </source>
</evidence>
<evidence type="ECO:0000256" key="14">
    <source>
        <dbReference type="ARBA" id="ARBA00023136"/>
    </source>
</evidence>
<dbReference type="EMBL" id="CAHIKZ030000840">
    <property type="protein sequence ID" value="CAE1241128.1"/>
    <property type="molecule type" value="Genomic_DNA"/>
</dbReference>
<keyword evidence="24" id="KW-1185">Reference proteome</keyword>
<evidence type="ECO:0000256" key="6">
    <source>
        <dbReference type="ARBA" id="ARBA00022676"/>
    </source>
</evidence>
<evidence type="ECO:0000256" key="12">
    <source>
        <dbReference type="ARBA" id="ARBA00022989"/>
    </source>
</evidence>
<keyword evidence="10 20" id="KW-0430">Lectin</keyword>
<dbReference type="Gene3D" id="2.80.10.50">
    <property type="match status" value="1"/>
</dbReference>
<dbReference type="InterPro" id="IPR000772">
    <property type="entry name" value="Ricin_B_lectin"/>
</dbReference>
<evidence type="ECO:0000256" key="11">
    <source>
        <dbReference type="ARBA" id="ARBA00022968"/>
    </source>
</evidence>
<comment type="caution">
    <text evidence="23">The sequence shown here is derived from an EMBL/GenBank/DDBJ whole genome shotgun (WGS) entry which is preliminary data.</text>
</comment>
<dbReference type="AlphaFoldDB" id="A0A812BRI9"/>
<evidence type="ECO:0000256" key="4">
    <source>
        <dbReference type="ARBA" id="ARBA00005680"/>
    </source>
</evidence>
<keyword evidence="17 20" id="KW-0464">Manganese</keyword>
<dbReference type="OrthoDB" id="6159198at2759"/>
<feature type="domain" description="Ricin B lectin" evidence="22">
    <location>
        <begin position="507"/>
        <end position="636"/>
    </location>
</feature>
<comment type="subcellular location">
    <subcellularLocation>
        <location evidence="2 20">Golgi apparatus membrane</location>
        <topology evidence="2 20">Single-pass type II membrane protein</topology>
    </subcellularLocation>
</comment>
<comment type="pathway">
    <text evidence="3 20">Protein modification; protein glycosylation.</text>
</comment>
<evidence type="ECO:0000313" key="24">
    <source>
        <dbReference type="Proteomes" id="UP000597762"/>
    </source>
</evidence>
<evidence type="ECO:0000256" key="10">
    <source>
        <dbReference type="ARBA" id="ARBA00022734"/>
    </source>
</evidence>
<evidence type="ECO:0000256" key="2">
    <source>
        <dbReference type="ARBA" id="ARBA00004323"/>
    </source>
</evidence>
<dbReference type="PROSITE" id="PS50231">
    <property type="entry name" value="RICIN_B_LECTIN"/>
    <property type="match status" value="1"/>
</dbReference>
<dbReference type="Pfam" id="PF00535">
    <property type="entry name" value="Glycos_transf_2"/>
    <property type="match status" value="1"/>
</dbReference>
<evidence type="ECO:0000256" key="1">
    <source>
        <dbReference type="ARBA" id="ARBA00001936"/>
    </source>
</evidence>
<dbReference type="InterPro" id="IPR035992">
    <property type="entry name" value="Ricin_B-like_lectins"/>
</dbReference>
<keyword evidence="13 20" id="KW-0333">Golgi apparatus</keyword>
<dbReference type="GO" id="GO:0006493">
    <property type="term" value="P:protein O-linked glycosylation"/>
    <property type="evidence" value="ECO:0007669"/>
    <property type="project" value="TreeGrafter"/>
</dbReference>
<dbReference type="CDD" id="cd23439">
    <property type="entry name" value="beta-trefoil_Ricin_GALNT10-like"/>
    <property type="match status" value="1"/>
</dbReference>
<dbReference type="SMART" id="SM00458">
    <property type="entry name" value="RICIN"/>
    <property type="match status" value="1"/>
</dbReference>
<gene>
    <name evidence="23" type="ORF">SPHA_22681</name>
</gene>
<name>A0A812BRI9_ACAPH</name>
<organism evidence="23 24">
    <name type="scientific">Acanthosepion pharaonis</name>
    <name type="common">Pharaoh cuttlefish</name>
    <name type="synonym">Sepia pharaonis</name>
    <dbReference type="NCBI Taxonomy" id="158019"/>
    <lineage>
        <taxon>Eukaryota</taxon>
        <taxon>Metazoa</taxon>
        <taxon>Spiralia</taxon>
        <taxon>Lophotrochozoa</taxon>
        <taxon>Mollusca</taxon>
        <taxon>Cephalopoda</taxon>
        <taxon>Coleoidea</taxon>
        <taxon>Decapodiformes</taxon>
        <taxon>Sepiida</taxon>
        <taxon>Sepiina</taxon>
        <taxon>Sepiidae</taxon>
        <taxon>Acanthosepion</taxon>
    </lineage>
</organism>
<dbReference type="GO" id="GO:0046872">
    <property type="term" value="F:metal ion binding"/>
    <property type="evidence" value="ECO:0007669"/>
    <property type="project" value="UniProtKB-KW"/>
</dbReference>
<evidence type="ECO:0000256" key="21">
    <source>
        <dbReference type="SAM" id="MobiDB-lite"/>
    </source>
</evidence>
<comment type="cofactor">
    <cofactor evidence="1 20">
        <name>Mn(2+)</name>
        <dbReference type="ChEBI" id="CHEBI:29035"/>
    </cofactor>
</comment>
<dbReference type="PANTHER" id="PTHR11675">
    <property type="entry name" value="N-ACETYLGALACTOSAMINYLTRANSFERASE"/>
    <property type="match status" value="1"/>
</dbReference>
<evidence type="ECO:0000256" key="19">
    <source>
        <dbReference type="ARBA" id="ARBA00052209"/>
    </source>
</evidence>
<feature type="compositionally biased region" description="Basic and acidic residues" evidence="21">
    <location>
        <begin position="96"/>
        <end position="116"/>
    </location>
</feature>
<sequence>MKRHSVTILKFALFVAAFLFIGWPFFGSLKQRLERPSLDAARGLRVNFNEVAQVHAPGLRKMAKKSETERMNVQNRNNNENKDNDSDDGDNINNKVDNHIKEKFSEDKEEKESETTKELIDWHDYRKIEEDKERIGPGEQGVGVIIGLEEEKLKQELFIANGFNGLASDKISLHRSIKDIRHPNCWNKRYYRHLPKASVVVPFHNEHWSTLLRTVFGVLEKSPTELIEEIILVDDYSSKLHCKEKLTDFVKKHFTNVKIIRAKRREGLIRTRLLGARAAKGPVLIFLDSHVEPNTNWLPPLLQPIADDRKTVTCPFIDVIDYNTFAYRAQDEGARGAFDWRMDYKRLPKLKESDEKPAEVFDSPVMAGGLFAISASWFWELGGYDPGLEIWGGEQYELSFKTWQCGGRMVDVPCSRIGHIYRSFAPFSAGGVGDYLGHNHKRVAEVWMDDYKKYVYKHMPQFGKADAGNITSQLELRKKLKCKSFKWFMEEIAFDLVKHYPPVIPKSSAHGEIRNVASNLCIDTRFQGVNKRFLLDVCTKDAGTPGEQKFEITWRKDLRPWKRNVCFDSASYVPRSPVVLYSCHGQKGNQYWKYNIETRLLYHPSTMSCLDCDPNTKEIFTNPCDNSKKAQQWKFEFVNRTALLIEWSQH</sequence>
<evidence type="ECO:0000256" key="15">
    <source>
        <dbReference type="ARBA" id="ARBA00023157"/>
    </source>
</evidence>